<accession>D4DNH8</accession>
<gene>
    <name evidence="1" type="ORF">NEIELOOT_00610</name>
</gene>
<protein>
    <submittedName>
        <fullName evidence="1">Uncharacterized protein</fullName>
    </submittedName>
</protein>
<comment type="caution">
    <text evidence="1">The sequence shown here is derived from an EMBL/GenBank/DDBJ whole genome shotgun (WGS) entry which is preliminary data.</text>
</comment>
<dbReference type="EMBL" id="ADBF01000016">
    <property type="protein sequence ID" value="EFE50454.1"/>
    <property type="molecule type" value="Genomic_DNA"/>
</dbReference>
<organism evidence="1 2">
    <name type="scientific">Neisseria elongata subsp. glycolytica ATCC 29315</name>
    <dbReference type="NCBI Taxonomy" id="546263"/>
    <lineage>
        <taxon>Bacteria</taxon>
        <taxon>Pseudomonadati</taxon>
        <taxon>Pseudomonadota</taxon>
        <taxon>Betaproteobacteria</taxon>
        <taxon>Neisseriales</taxon>
        <taxon>Neisseriaceae</taxon>
        <taxon>Neisseria</taxon>
    </lineage>
</organism>
<dbReference type="Proteomes" id="UP000005536">
    <property type="component" value="Unassembled WGS sequence"/>
</dbReference>
<proteinExistence type="predicted"/>
<sequence length="94" mass="10044">MDATQPRHGGMDADAEFFFKFALQRGGFALAGLDLAAGKFPIAGIRLACRTGRQQVFALAVQDDTGDDVKQRAGIGCAHIALFLVKWFSDGLKG</sequence>
<dbReference type="AlphaFoldDB" id="D4DNH8"/>
<evidence type="ECO:0000313" key="2">
    <source>
        <dbReference type="Proteomes" id="UP000005536"/>
    </source>
</evidence>
<evidence type="ECO:0000313" key="1">
    <source>
        <dbReference type="EMBL" id="EFE50454.1"/>
    </source>
</evidence>
<name>D4DNH8_NEIEG</name>
<reference evidence="1 2" key="1">
    <citation type="submission" date="2010-02" db="EMBL/GenBank/DDBJ databases">
        <authorList>
            <person name="Weinstock G."/>
            <person name="Sodergren E."/>
            <person name="Clifton S."/>
            <person name="Fulton L."/>
            <person name="Fulton B."/>
            <person name="Courtney L."/>
            <person name="Fronick C."/>
            <person name="Harrison M."/>
            <person name="Strong C."/>
            <person name="Farmer C."/>
            <person name="Delahaunty K."/>
            <person name="Markovic C."/>
            <person name="Hall O."/>
            <person name="Minx P."/>
            <person name="Tomlinson C."/>
            <person name="Mitreva M."/>
            <person name="Nelson J."/>
            <person name="Hou S."/>
            <person name="Wollam A."/>
            <person name="Pepin K.H."/>
            <person name="Johnson M."/>
            <person name="Bhonagiri V."/>
            <person name="Zhang X."/>
            <person name="Suruliraj S."/>
            <person name="Warren W."/>
            <person name="Chinwalla A."/>
            <person name="Mardis E.R."/>
            <person name="Wilson R.K."/>
        </authorList>
    </citation>
    <scope>NUCLEOTIDE SEQUENCE [LARGE SCALE GENOMIC DNA]</scope>
    <source>
        <strain evidence="1 2">ATCC 29315</strain>
    </source>
</reference>